<comment type="caution">
    <text evidence="1">The sequence shown here is derived from an EMBL/GenBank/DDBJ whole genome shotgun (WGS) entry which is preliminary data.</text>
</comment>
<dbReference type="RefSeq" id="WP_146166607.1">
    <property type="nucleotide sequence ID" value="NZ_CP160205.1"/>
</dbReference>
<sequence>MKLLIAGYLSSLLFFTQCHSRNPQSGHSAFDSITARYSVWLDKKNTTLYKVSDSLTLQGIKLKILRGPIADNCDQLIVFSNNQTSTLLPVDCNNETYWLSTDSLKKLGKDTTGCFEYGLNQVLAKFNIQRRDQTFKLTDSIFKHLLHANTLSHTQVIHDLNTYESKLKTSSYPMRDRDVDLYRNWKTIANNYTLKDKNTVYRAMSVLRIFQITQIDQKSNGEIFIHIKSYKIPYLLFA</sequence>
<reference evidence="1 2" key="1">
    <citation type="submission" date="2018-04" db="EMBL/GenBank/DDBJ databases">
        <title>Genomic Encyclopedia of Archaeal and Bacterial Type Strains, Phase II (KMG-II): from individual species to whole genera.</title>
        <authorList>
            <person name="Goeker M."/>
        </authorList>
    </citation>
    <scope>NUCLEOTIDE SEQUENCE [LARGE SCALE GENOMIC DNA]</scope>
    <source>
        <strain evidence="1 2">DSM 26809</strain>
    </source>
</reference>
<name>A0A2T5J593_9SPHI</name>
<dbReference type="Proteomes" id="UP000244168">
    <property type="component" value="Unassembled WGS sequence"/>
</dbReference>
<gene>
    <name evidence="1" type="ORF">C8P68_11021</name>
</gene>
<dbReference type="EMBL" id="QAOQ01000010">
    <property type="protein sequence ID" value="PTQ92890.1"/>
    <property type="molecule type" value="Genomic_DNA"/>
</dbReference>
<organism evidence="1 2">
    <name type="scientific">Mucilaginibacter yixingensis</name>
    <dbReference type="NCBI Taxonomy" id="1295612"/>
    <lineage>
        <taxon>Bacteria</taxon>
        <taxon>Pseudomonadati</taxon>
        <taxon>Bacteroidota</taxon>
        <taxon>Sphingobacteriia</taxon>
        <taxon>Sphingobacteriales</taxon>
        <taxon>Sphingobacteriaceae</taxon>
        <taxon>Mucilaginibacter</taxon>
    </lineage>
</organism>
<dbReference type="AlphaFoldDB" id="A0A2T5J593"/>
<evidence type="ECO:0000313" key="1">
    <source>
        <dbReference type="EMBL" id="PTQ92890.1"/>
    </source>
</evidence>
<evidence type="ECO:0000313" key="2">
    <source>
        <dbReference type="Proteomes" id="UP000244168"/>
    </source>
</evidence>
<proteinExistence type="predicted"/>
<protein>
    <submittedName>
        <fullName evidence="1">Uncharacterized protein</fullName>
    </submittedName>
</protein>
<accession>A0A2T5J593</accession>
<keyword evidence="2" id="KW-1185">Reference proteome</keyword>